<dbReference type="OrthoDB" id="8655982at2759"/>
<reference evidence="3" key="1">
    <citation type="submission" date="2025-08" db="UniProtKB">
        <authorList>
            <consortium name="RefSeq"/>
        </authorList>
    </citation>
    <scope>IDENTIFICATION</scope>
</reference>
<evidence type="ECO:0000313" key="2">
    <source>
        <dbReference type="Proteomes" id="UP000322000"/>
    </source>
</evidence>
<keyword evidence="2" id="KW-1185">Reference proteome</keyword>
<evidence type="ECO:0000256" key="1">
    <source>
        <dbReference type="SAM" id="MobiDB-lite"/>
    </source>
</evidence>
<dbReference type="AlphaFoldDB" id="A0A7E5W115"/>
<sequence>MQTHGNLTASYLWQPGEFARRMLGERPSPVPPTRELWPPPQQPLSISTLQLAYLQDEPLPRRAATLPCQIYSGPTTADTEYSKPRVCTVGTNTEPPPTILNRLRQLMKRQQTETDKTISATCPPTGRLTAVPRETTFDVKEEENSARRAYNGLKKAISGVKYRVAPGSEAVDSPKIVYHVPKPGDRMTSTFGAEEKKSRWCKVPSRTSCSRRLRAFSEWCRRRPRRPPRRQPQPPRLQITQV</sequence>
<accession>A0A7E5W115</accession>
<gene>
    <name evidence="3" type="primary">LOC113498442</name>
</gene>
<dbReference type="KEGG" id="tnl:113498442"/>
<dbReference type="Proteomes" id="UP000322000">
    <property type="component" value="Chromosome 11"/>
</dbReference>
<protein>
    <submittedName>
        <fullName evidence="3">Uncharacterized protein LOC113498442</fullName>
    </submittedName>
</protein>
<proteinExistence type="predicted"/>
<organism evidence="2 3">
    <name type="scientific">Trichoplusia ni</name>
    <name type="common">Cabbage looper</name>
    <dbReference type="NCBI Taxonomy" id="7111"/>
    <lineage>
        <taxon>Eukaryota</taxon>
        <taxon>Metazoa</taxon>
        <taxon>Ecdysozoa</taxon>
        <taxon>Arthropoda</taxon>
        <taxon>Hexapoda</taxon>
        <taxon>Insecta</taxon>
        <taxon>Pterygota</taxon>
        <taxon>Neoptera</taxon>
        <taxon>Endopterygota</taxon>
        <taxon>Lepidoptera</taxon>
        <taxon>Glossata</taxon>
        <taxon>Ditrysia</taxon>
        <taxon>Noctuoidea</taxon>
        <taxon>Noctuidae</taxon>
        <taxon>Plusiinae</taxon>
        <taxon>Trichoplusia</taxon>
    </lineage>
</organism>
<name>A0A7E5W115_TRINI</name>
<evidence type="ECO:0000313" key="3">
    <source>
        <dbReference type="RefSeq" id="XP_026734222.1"/>
    </source>
</evidence>
<feature type="region of interest" description="Disordered" evidence="1">
    <location>
        <begin position="223"/>
        <end position="242"/>
    </location>
</feature>
<dbReference type="GeneID" id="113498442"/>
<dbReference type="InParanoid" id="A0A7E5W115"/>
<dbReference type="RefSeq" id="XP_026734222.1">
    <property type="nucleotide sequence ID" value="XM_026878421.1"/>
</dbReference>